<evidence type="ECO:0000256" key="3">
    <source>
        <dbReference type="SAM" id="SignalP"/>
    </source>
</evidence>
<name>A0A7M7SZA3_STRPU</name>
<keyword evidence="2" id="KW-0812">Transmembrane</keyword>
<keyword evidence="2" id="KW-1133">Transmembrane helix</keyword>
<keyword evidence="2" id="KW-0472">Membrane</keyword>
<feature type="chain" id="PRO_5029626632" description="Protein Skeletor" evidence="3">
    <location>
        <begin position="22"/>
        <end position="676"/>
    </location>
</feature>
<dbReference type="Proteomes" id="UP000007110">
    <property type="component" value="Unassembled WGS sequence"/>
</dbReference>
<dbReference type="PROSITE" id="PS50836">
    <property type="entry name" value="DOMON"/>
    <property type="match status" value="1"/>
</dbReference>
<feature type="domain" description="DOMON" evidence="4">
    <location>
        <begin position="291"/>
        <end position="426"/>
    </location>
</feature>
<evidence type="ECO:0000313" key="6">
    <source>
        <dbReference type="EnsemblMetazoa" id="XP_030842223"/>
    </source>
</evidence>
<keyword evidence="3" id="KW-0732">Signal</keyword>
<keyword evidence="1" id="KW-0677">Repeat</keyword>
<dbReference type="InterPro" id="IPR052126">
    <property type="entry name" value="Spindle_Org/Thrombomodulin"/>
</dbReference>
<keyword evidence="7" id="KW-1185">Reference proteome</keyword>
<evidence type="ECO:0000256" key="2">
    <source>
        <dbReference type="SAM" id="Phobius"/>
    </source>
</evidence>
<dbReference type="InterPro" id="IPR005018">
    <property type="entry name" value="DOMON_domain"/>
</dbReference>
<dbReference type="Pfam" id="PF03351">
    <property type="entry name" value="DOMON"/>
    <property type="match status" value="1"/>
</dbReference>
<dbReference type="AlphaFoldDB" id="A0A7M7SZA3"/>
<dbReference type="InterPro" id="IPR019545">
    <property type="entry name" value="DM13_domain"/>
</dbReference>
<feature type="domain" description="DM13" evidence="5">
    <location>
        <begin position="29"/>
        <end position="142"/>
    </location>
</feature>
<dbReference type="SMART" id="SM00664">
    <property type="entry name" value="DoH"/>
    <property type="match status" value="1"/>
</dbReference>
<dbReference type="EnsemblMetazoa" id="XM_030986363">
    <property type="protein sequence ID" value="XP_030842223"/>
    <property type="gene ID" value="LOC575280"/>
</dbReference>
<sequence>MAVLKLISAAVILTVIGECHSEYYGKLIGEFIQQGDTPATHHNVNGTVYAVDDDTLQIIGFTFDGKAPDTFFFIGTSGTPSGNSYVIPKAIGLGSEKLGAYSNEDLTIHLDTSEGPGSLSDYLWISVWCKQAGANFADVTIPSDFTPPQEYSLGRLGLSPVVHGVTAEDVIILNSKLIRFVGLNYDGRGPDAYFWTDTVTNPTTSGMRVPQDGERTASKLNQPLSGVTRTVRLPGDVFELRSIGLWCVLARQNFGHVVIPDDLMSRGVIIPATAADDDAPAYDNCEVLKDDDFQVSWTIDGDDIAISLASRQGFNQYMAFGPSGSDSRTLMPGSDVIVAFIDGDTSMGMVDDYYLSDYTMCASGNGVCPDIRADTSSPGTNDVTLSGFTTDGGITRINYKRPLNATDRFDRAIMAAGPQYISWALGPINDDGLATYHNSDRTPGNKQIDFGSDGSRCPAFTMRTDDDDFEPFKVKPIIALEDTVFRCDIGSSGGPKGYQGITGTVGWGIAWYIDRDLIPEITVKRNQTYTFKVYGGSNPQQSASYHPFYITTDPAGGYDQLSEADRTNHEILAGPVNGSYCIYEETNTTPDEDDIDSYERYRVSLRLNCPNGDENPGTLVWTPDEDTPDVVYYQCYTHRNLGWKINVSDDANKCVLSLITMTTAFIIAILLMARNV</sequence>
<evidence type="ECO:0000259" key="5">
    <source>
        <dbReference type="PROSITE" id="PS51549"/>
    </source>
</evidence>
<dbReference type="SMART" id="SM00686">
    <property type="entry name" value="DM13"/>
    <property type="match status" value="2"/>
</dbReference>
<dbReference type="KEGG" id="spu:575280"/>
<dbReference type="PANTHER" id="PTHR24036:SF5">
    <property type="entry name" value="THROMBOMODULIN"/>
    <property type="match status" value="1"/>
</dbReference>
<feature type="domain" description="DM13" evidence="5">
    <location>
        <begin position="154"/>
        <end position="260"/>
    </location>
</feature>
<proteinExistence type="predicted"/>
<dbReference type="Pfam" id="PF10517">
    <property type="entry name" value="DM13"/>
    <property type="match status" value="2"/>
</dbReference>
<dbReference type="OrthoDB" id="2448405at2759"/>
<organism evidence="6 7">
    <name type="scientific">Strongylocentrotus purpuratus</name>
    <name type="common">Purple sea urchin</name>
    <dbReference type="NCBI Taxonomy" id="7668"/>
    <lineage>
        <taxon>Eukaryota</taxon>
        <taxon>Metazoa</taxon>
        <taxon>Echinodermata</taxon>
        <taxon>Eleutherozoa</taxon>
        <taxon>Echinozoa</taxon>
        <taxon>Echinoidea</taxon>
        <taxon>Euechinoidea</taxon>
        <taxon>Echinacea</taxon>
        <taxon>Camarodonta</taxon>
        <taxon>Echinidea</taxon>
        <taxon>Strongylocentrotidae</taxon>
        <taxon>Strongylocentrotus</taxon>
    </lineage>
</organism>
<dbReference type="RefSeq" id="XP_030842223.1">
    <property type="nucleotide sequence ID" value="XM_030986363.1"/>
</dbReference>
<dbReference type="PANTHER" id="PTHR24036">
    <property type="entry name" value="SKELETOR-RELATED"/>
    <property type="match status" value="1"/>
</dbReference>
<dbReference type="Pfam" id="PF25489">
    <property type="entry name" value="At5g54830"/>
    <property type="match status" value="1"/>
</dbReference>
<dbReference type="CDD" id="cd09631">
    <property type="entry name" value="DOMON_DOH"/>
    <property type="match status" value="1"/>
</dbReference>
<dbReference type="InterPro" id="IPR045266">
    <property type="entry name" value="DOH_DOMON"/>
</dbReference>
<accession>A0A7M7SZA3</accession>
<dbReference type="GeneID" id="575280"/>
<dbReference type="InParanoid" id="A0A7M7SZA3"/>
<evidence type="ECO:0000313" key="7">
    <source>
        <dbReference type="Proteomes" id="UP000007110"/>
    </source>
</evidence>
<dbReference type="InterPro" id="IPR057443">
    <property type="entry name" value="At5g54830-like"/>
</dbReference>
<protein>
    <recommendedName>
        <fullName evidence="8">Protein Skeletor</fullName>
    </recommendedName>
</protein>
<reference evidence="6" key="2">
    <citation type="submission" date="2021-01" db="UniProtKB">
        <authorList>
            <consortium name="EnsemblMetazoa"/>
        </authorList>
    </citation>
    <scope>IDENTIFICATION</scope>
</reference>
<evidence type="ECO:0008006" key="8">
    <source>
        <dbReference type="Google" id="ProtNLM"/>
    </source>
</evidence>
<feature type="signal peptide" evidence="3">
    <location>
        <begin position="1"/>
        <end position="21"/>
    </location>
</feature>
<evidence type="ECO:0000259" key="4">
    <source>
        <dbReference type="PROSITE" id="PS50836"/>
    </source>
</evidence>
<dbReference type="OMA" id="NARIGPT"/>
<evidence type="ECO:0000256" key="1">
    <source>
        <dbReference type="ARBA" id="ARBA00022737"/>
    </source>
</evidence>
<feature type="transmembrane region" description="Helical" evidence="2">
    <location>
        <begin position="655"/>
        <end position="673"/>
    </location>
</feature>
<reference evidence="7" key="1">
    <citation type="submission" date="2015-02" db="EMBL/GenBank/DDBJ databases">
        <title>Genome sequencing for Strongylocentrotus purpuratus.</title>
        <authorList>
            <person name="Murali S."/>
            <person name="Liu Y."/>
            <person name="Vee V."/>
            <person name="English A."/>
            <person name="Wang M."/>
            <person name="Skinner E."/>
            <person name="Han Y."/>
            <person name="Muzny D.M."/>
            <person name="Worley K.C."/>
            <person name="Gibbs R.A."/>
        </authorList>
    </citation>
    <scope>NUCLEOTIDE SEQUENCE</scope>
</reference>
<dbReference type="PROSITE" id="PS51549">
    <property type="entry name" value="DM13"/>
    <property type="match status" value="2"/>
</dbReference>